<protein>
    <submittedName>
        <fullName evidence="1">Uncharacterized protein</fullName>
    </submittedName>
</protein>
<dbReference type="KEGG" id="mend:L6E24_08215"/>
<gene>
    <name evidence="1" type="ORF">L6E24_08215</name>
</gene>
<dbReference type="Proteomes" id="UP001060368">
    <property type="component" value="Chromosome"/>
</dbReference>
<keyword evidence="2" id="KW-1185">Reference proteome</keyword>
<evidence type="ECO:0000313" key="2">
    <source>
        <dbReference type="Proteomes" id="UP001060368"/>
    </source>
</evidence>
<dbReference type="EMBL" id="CP096115">
    <property type="protein sequence ID" value="UUX91363.1"/>
    <property type="molecule type" value="Genomic_DNA"/>
</dbReference>
<dbReference type="AlphaFoldDB" id="A0A9E7THW5"/>
<evidence type="ECO:0000313" key="1">
    <source>
        <dbReference type="EMBL" id="UUX91363.1"/>
    </source>
</evidence>
<dbReference type="GeneID" id="74307678"/>
<sequence>MVVNYLAKKMGPAANDLVKDVCKKAGFSYSALSPENMGAFADCFEVEASKYLSEKDIKFTSGVIRKLK</sequence>
<organism evidence="1 2">
    <name type="scientific">Methanoplanus endosymbiosus</name>
    <dbReference type="NCBI Taxonomy" id="33865"/>
    <lineage>
        <taxon>Archaea</taxon>
        <taxon>Methanobacteriati</taxon>
        <taxon>Methanobacteriota</taxon>
        <taxon>Stenosarchaea group</taxon>
        <taxon>Methanomicrobia</taxon>
        <taxon>Methanomicrobiales</taxon>
        <taxon>Methanomicrobiaceae</taxon>
        <taxon>Methanoplanus</taxon>
    </lineage>
</organism>
<dbReference type="RefSeq" id="WP_257741516.1">
    <property type="nucleotide sequence ID" value="NZ_CP096115.1"/>
</dbReference>
<name>A0A9E7THW5_9EURY</name>
<reference evidence="1" key="1">
    <citation type="submission" date="2022-04" db="EMBL/GenBank/DDBJ databases">
        <title>Complete genome of Methanoplanus endosymbiosus DSM 3599.</title>
        <authorList>
            <person name="Chen S.-C."/>
            <person name="You Y.-T."/>
            <person name="Zhou Y.-Z."/>
            <person name="Lai M.-C."/>
        </authorList>
    </citation>
    <scope>NUCLEOTIDE SEQUENCE</scope>
    <source>
        <strain evidence="1">DSM 3599</strain>
    </source>
</reference>
<accession>A0A9E7THW5</accession>
<proteinExistence type="predicted"/>